<dbReference type="HOGENOM" id="CLU_010194_2_9_11"/>
<dbReference type="OrthoDB" id="9792003at2"/>
<proteinExistence type="predicted"/>
<accession>D2PLK9</accession>
<dbReference type="EMBL" id="CP001736">
    <property type="protein sequence ID" value="ADB30638.1"/>
    <property type="molecule type" value="Genomic_DNA"/>
</dbReference>
<organism evidence="1 2">
    <name type="scientific">Kribbella flavida (strain DSM 17836 / JCM 10339 / NBRC 14399)</name>
    <dbReference type="NCBI Taxonomy" id="479435"/>
    <lineage>
        <taxon>Bacteria</taxon>
        <taxon>Bacillati</taxon>
        <taxon>Actinomycetota</taxon>
        <taxon>Actinomycetes</taxon>
        <taxon>Propionibacteriales</taxon>
        <taxon>Kribbellaceae</taxon>
        <taxon>Kribbella</taxon>
    </lineage>
</organism>
<dbReference type="InterPro" id="IPR002347">
    <property type="entry name" value="SDR_fam"/>
</dbReference>
<gene>
    <name evidence="1" type="ordered locus">Kfla_1540</name>
</gene>
<dbReference type="eggNOG" id="COG1028">
    <property type="taxonomic scope" value="Bacteria"/>
</dbReference>
<dbReference type="PANTHER" id="PTHR43313:SF1">
    <property type="entry name" value="3BETA-HYDROXYSTEROID DEHYDROGENASE DHS-16"/>
    <property type="match status" value="1"/>
</dbReference>
<dbReference type="PANTHER" id="PTHR43313">
    <property type="entry name" value="SHORT-CHAIN DEHYDROGENASE/REDUCTASE FAMILY 9C"/>
    <property type="match status" value="1"/>
</dbReference>
<evidence type="ECO:0000313" key="1">
    <source>
        <dbReference type="EMBL" id="ADB30638.1"/>
    </source>
</evidence>
<dbReference type="GO" id="GO:0016491">
    <property type="term" value="F:oxidoreductase activity"/>
    <property type="evidence" value="ECO:0007669"/>
    <property type="project" value="TreeGrafter"/>
</dbReference>
<dbReference type="KEGG" id="kfl:Kfla_1540"/>
<dbReference type="AlphaFoldDB" id="D2PLK9"/>
<dbReference type="GO" id="GO:0008202">
    <property type="term" value="P:steroid metabolic process"/>
    <property type="evidence" value="ECO:0007669"/>
    <property type="project" value="TreeGrafter"/>
</dbReference>
<sequence length="277" mass="28854">MSAVLVTGAGSGIGAATALRLDRLGMRVFAAVHDTHDGEILAKGASASLSVHQYDATDQASVRDLVGAVDTALGTEGLTAVVNVAGAGVAGPLELLAIDDLRHQLDVDVVGPVAVTQLALPLLRRAEGGRVVFVGAAGSLVSMQLAGAYHASKYAVEAISDAWRQELAAEGISVCLVEPGPVATPLWSKALQTLDRLPASDRYADRVAAVRESLHKASKNGESPHKVAEQIEHAVTAARPKSRYPVGAAAHVVPRIRRLLPDRLFDRAAQRIAAARS</sequence>
<dbReference type="SUPFAM" id="SSF51735">
    <property type="entry name" value="NAD(P)-binding Rossmann-fold domains"/>
    <property type="match status" value="1"/>
</dbReference>
<dbReference type="RefSeq" id="WP_012919194.1">
    <property type="nucleotide sequence ID" value="NC_013729.1"/>
</dbReference>
<dbReference type="PRINTS" id="PR00081">
    <property type="entry name" value="GDHRDH"/>
</dbReference>
<reference evidence="1 2" key="2">
    <citation type="journal article" date="2010" name="Stand. Genomic Sci.">
        <title>Complete genome sequence of Kribbella flavida type strain (IFO 14399).</title>
        <authorList>
            <person name="Pukall R."/>
            <person name="Lapidus A."/>
            <person name="Glavina Del Rio T."/>
            <person name="Copeland A."/>
            <person name="Tice H."/>
            <person name="Cheng J.-F."/>
            <person name="Lucas S."/>
            <person name="Chen F."/>
            <person name="Nolan M."/>
            <person name="LaButti K."/>
            <person name="Pati A."/>
            <person name="Ivanova N."/>
            <person name="Mavrommatis K."/>
            <person name="Mikhailova N."/>
            <person name="Pitluck S."/>
            <person name="Bruce D."/>
            <person name="Goodwin L."/>
            <person name="Land M."/>
            <person name="Hauser L."/>
            <person name="Chang Y.-J."/>
            <person name="Jeffries C.D."/>
            <person name="Chen A."/>
            <person name="Palaniappan K."/>
            <person name="Chain P."/>
            <person name="Rohde M."/>
            <person name="Goeker M."/>
            <person name="Bristow J."/>
            <person name="Eisen J.A."/>
            <person name="Markowitz V."/>
            <person name="Hugenholtz P."/>
            <person name="Kyrpides N.C."/>
            <person name="Klenk H.-P."/>
            <person name="Brettin T."/>
        </authorList>
    </citation>
    <scope>NUCLEOTIDE SEQUENCE [LARGE SCALE GENOMIC DNA]</scope>
    <source>
        <strain evidence="2">DSM 17836 / JCM 10339 / NBRC 14399</strain>
    </source>
</reference>
<dbReference type="Gene3D" id="3.40.50.720">
    <property type="entry name" value="NAD(P)-binding Rossmann-like Domain"/>
    <property type="match status" value="1"/>
</dbReference>
<keyword evidence="2" id="KW-1185">Reference proteome</keyword>
<evidence type="ECO:0000313" key="2">
    <source>
        <dbReference type="Proteomes" id="UP000007967"/>
    </source>
</evidence>
<dbReference type="Pfam" id="PF00106">
    <property type="entry name" value="adh_short"/>
    <property type="match status" value="1"/>
</dbReference>
<dbReference type="STRING" id="479435.Kfla_1540"/>
<name>D2PLK9_KRIFD</name>
<dbReference type="InterPro" id="IPR036291">
    <property type="entry name" value="NAD(P)-bd_dom_sf"/>
</dbReference>
<dbReference type="Proteomes" id="UP000007967">
    <property type="component" value="Chromosome"/>
</dbReference>
<reference evidence="2" key="1">
    <citation type="submission" date="2009-09" db="EMBL/GenBank/DDBJ databases">
        <title>The complete genome of Kribbella flavida DSM 17836.</title>
        <authorList>
            <consortium name="US DOE Joint Genome Institute (JGI-PGF)"/>
            <person name="Lucas S."/>
            <person name="Copeland A."/>
            <person name="Lapidus A."/>
            <person name="Glavina del Rio T."/>
            <person name="Dalin E."/>
            <person name="Tice H."/>
            <person name="Bruce D."/>
            <person name="Goodwin L."/>
            <person name="Pitluck S."/>
            <person name="Kyrpides N."/>
            <person name="Mavromatis K."/>
            <person name="Ivanova N."/>
            <person name="Saunders E."/>
            <person name="Brettin T."/>
            <person name="Detter J.C."/>
            <person name="Han C."/>
            <person name="Larimer F."/>
            <person name="Land M."/>
            <person name="Hauser L."/>
            <person name="Markowitz V."/>
            <person name="Cheng J.-F."/>
            <person name="Hugenholtz P."/>
            <person name="Woyke T."/>
            <person name="Wu D."/>
            <person name="Pukall R."/>
            <person name="Klenk H.-P."/>
            <person name="Eisen J.A."/>
        </authorList>
    </citation>
    <scope>NUCLEOTIDE SEQUENCE [LARGE SCALE GENOMIC DNA]</scope>
    <source>
        <strain evidence="2">DSM 17836 / JCM 10339 / NBRC 14399</strain>
    </source>
</reference>
<protein>
    <submittedName>
        <fullName evidence="1">Short-chain dehydrogenase/reductase SDR</fullName>
    </submittedName>
</protein>